<dbReference type="Pfam" id="PF02519">
    <property type="entry name" value="Auxin_inducible"/>
    <property type="match status" value="1"/>
</dbReference>
<dbReference type="InterPro" id="IPR003676">
    <property type="entry name" value="SAUR_fam"/>
</dbReference>
<sequence>MGRSWNVLKNSLKMRRPSDENDSLLLVDNARAELEVPKKHFVVRVGANSKQYVVPQSYTSIPSFRALMDKSSEEYGSESQMPLQLSCEEEAFEELLMNLKQPQKCRLWML</sequence>
<dbReference type="OrthoDB" id="625231at2759"/>
<dbReference type="EMBL" id="SWLB01000019">
    <property type="protein sequence ID" value="KAF3325593.1"/>
    <property type="molecule type" value="Genomic_DNA"/>
</dbReference>
<organism evidence="2 3">
    <name type="scientific">Carex littledalei</name>
    <dbReference type="NCBI Taxonomy" id="544730"/>
    <lineage>
        <taxon>Eukaryota</taxon>
        <taxon>Viridiplantae</taxon>
        <taxon>Streptophyta</taxon>
        <taxon>Embryophyta</taxon>
        <taxon>Tracheophyta</taxon>
        <taxon>Spermatophyta</taxon>
        <taxon>Magnoliopsida</taxon>
        <taxon>Liliopsida</taxon>
        <taxon>Poales</taxon>
        <taxon>Cyperaceae</taxon>
        <taxon>Cyperoideae</taxon>
        <taxon>Cariceae</taxon>
        <taxon>Carex</taxon>
        <taxon>Carex subgen. Euthyceras</taxon>
    </lineage>
</organism>
<name>A0A833QM45_9POAL</name>
<evidence type="ECO:0000313" key="3">
    <source>
        <dbReference type="Proteomes" id="UP000623129"/>
    </source>
</evidence>
<reference evidence="2" key="1">
    <citation type="submission" date="2020-01" db="EMBL/GenBank/DDBJ databases">
        <title>Genome sequence of Kobresia littledalei, the first chromosome-level genome in the family Cyperaceae.</title>
        <authorList>
            <person name="Qu G."/>
        </authorList>
    </citation>
    <scope>NUCLEOTIDE SEQUENCE</scope>
    <source>
        <strain evidence="2">C.B.Clarke</strain>
        <tissue evidence="2">Leaf</tissue>
    </source>
</reference>
<dbReference type="PANTHER" id="PTHR31374:SF139">
    <property type="entry name" value="OS02G0143300 PROTEIN"/>
    <property type="match status" value="1"/>
</dbReference>
<protein>
    <submittedName>
        <fullName evidence="2">SAUR-like auxin-responsive protein</fullName>
    </submittedName>
</protein>
<evidence type="ECO:0000256" key="1">
    <source>
        <dbReference type="ARBA" id="ARBA00006974"/>
    </source>
</evidence>
<dbReference type="PANTHER" id="PTHR31374">
    <property type="entry name" value="AUXIN-INDUCED PROTEIN-LIKE-RELATED"/>
    <property type="match status" value="1"/>
</dbReference>
<gene>
    <name evidence="2" type="ORF">FCM35_KLT08673</name>
</gene>
<dbReference type="AlphaFoldDB" id="A0A833QM45"/>
<evidence type="ECO:0000313" key="2">
    <source>
        <dbReference type="EMBL" id="KAF3325593.1"/>
    </source>
</evidence>
<comment type="similarity">
    <text evidence="1">Belongs to the ARG7 family.</text>
</comment>
<accession>A0A833QM45</accession>
<proteinExistence type="inferred from homology"/>
<keyword evidence="3" id="KW-1185">Reference proteome</keyword>
<dbReference type="Proteomes" id="UP000623129">
    <property type="component" value="Unassembled WGS sequence"/>
</dbReference>
<comment type="caution">
    <text evidence="2">The sequence shown here is derived from an EMBL/GenBank/DDBJ whole genome shotgun (WGS) entry which is preliminary data.</text>
</comment>
<dbReference type="GO" id="GO:0009733">
    <property type="term" value="P:response to auxin"/>
    <property type="evidence" value="ECO:0007669"/>
    <property type="project" value="InterPro"/>
</dbReference>